<reference evidence="2" key="1">
    <citation type="submission" date="2021-01" db="EMBL/GenBank/DDBJ databases">
        <title>Caligus Genome Assembly.</title>
        <authorList>
            <person name="Gallardo-Escarate C."/>
        </authorList>
    </citation>
    <scope>NUCLEOTIDE SEQUENCE [LARGE SCALE GENOMIC DNA]</scope>
</reference>
<keyword evidence="2" id="KW-1185">Reference proteome</keyword>
<organism evidence="1 2">
    <name type="scientific">Caligus rogercresseyi</name>
    <name type="common">Sea louse</name>
    <dbReference type="NCBI Taxonomy" id="217165"/>
    <lineage>
        <taxon>Eukaryota</taxon>
        <taxon>Metazoa</taxon>
        <taxon>Ecdysozoa</taxon>
        <taxon>Arthropoda</taxon>
        <taxon>Crustacea</taxon>
        <taxon>Multicrustacea</taxon>
        <taxon>Hexanauplia</taxon>
        <taxon>Copepoda</taxon>
        <taxon>Siphonostomatoida</taxon>
        <taxon>Caligidae</taxon>
        <taxon>Caligus</taxon>
    </lineage>
</organism>
<accession>A0A7T8HGU5</accession>
<dbReference type="EMBL" id="CP045896">
    <property type="protein sequence ID" value="QQP49832.1"/>
    <property type="molecule type" value="Genomic_DNA"/>
</dbReference>
<proteinExistence type="predicted"/>
<dbReference type="AlphaFoldDB" id="A0A7T8HGU5"/>
<evidence type="ECO:0000313" key="1">
    <source>
        <dbReference type="EMBL" id="QQP49832.1"/>
    </source>
</evidence>
<name>A0A7T8HGU5_CALRO</name>
<protein>
    <submittedName>
        <fullName evidence="1">IQ motif containing G (Silurana)</fullName>
    </submittedName>
</protein>
<sequence>MGETCLRSLHADWTRRSLEDVLSKQEELLKLKGDRDEDSRRFMEAKNRLKEIGEFVERDRLVVERARIEKERYVLEIRAAIRIQH</sequence>
<evidence type="ECO:0000313" key="2">
    <source>
        <dbReference type="Proteomes" id="UP000595437"/>
    </source>
</evidence>
<dbReference type="Proteomes" id="UP000595437">
    <property type="component" value="Chromosome 7"/>
</dbReference>
<gene>
    <name evidence="1" type="ORF">FKW44_010631</name>
</gene>
<feature type="non-terminal residue" evidence="1">
    <location>
        <position position="85"/>
    </location>
</feature>
<dbReference type="OrthoDB" id="10254713at2759"/>